<dbReference type="Proteomes" id="UP000887565">
    <property type="component" value="Unplaced"/>
</dbReference>
<dbReference type="WBParaSite" id="nRc.2.0.1.t14537-RA">
    <property type="protein sequence ID" value="nRc.2.0.1.t14537-RA"/>
    <property type="gene ID" value="nRc.2.0.1.g14537"/>
</dbReference>
<accession>A0A915IK33</accession>
<organism evidence="1 2">
    <name type="scientific">Romanomermis culicivorax</name>
    <name type="common">Nematode worm</name>
    <dbReference type="NCBI Taxonomy" id="13658"/>
    <lineage>
        <taxon>Eukaryota</taxon>
        <taxon>Metazoa</taxon>
        <taxon>Ecdysozoa</taxon>
        <taxon>Nematoda</taxon>
        <taxon>Enoplea</taxon>
        <taxon>Dorylaimia</taxon>
        <taxon>Mermithida</taxon>
        <taxon>Mermithoidea</taxon>
        <taxon>Mermithidae</taxon>
        <taxon>Romanomermis</taxon>
    </lineage>
</organism>
<sequence length="129" mass="14584">MQKLCAHVKDVHNFDANIEKYTFPNKAEYEEWRKCVERKGCFQFVNPGSSSHGEGGIYLFCHCSGCYRPRGSNLQAPKVSFKKSSVGIFVPTVMNKTTIQEELNLSEESFSDQINGCNNRGCTTSSRSW</sequence>
<proteinExistence type="predicted"/>
<dbReference type="AlphaFoldDB" id="A0A915IK33"/>
<evidence type="ECO:0000313" key="1">
    <source>
        <dbReference type="Proteomes" id="UP000887565"/>
    </source>
</evidence>
<name>A0A915IK33_ROMCU</name>
<protein>
    <submittedName>
        <fullName evidence="2">Uncharacterized protein</fullName>
    </submittedName>
</protein>
<reference evidence="2" key="1">
    <citation type="submission" date="2022-11" db="UniProtKB">
        <authorList>
            <consortium name="WormBaseParasite"/>
        </authorList>
    </citation>
    <scope>IDENTIFICATION</scope>
</reference>
<dbReference type="InterPro" id="IPR052797">
    <property type="entry name" value="RegFact_GeneExpr_CellDeath"/>
</dbReference>
<dbReference type="PANTHER" id="PTHR33936:SF24">
    <property type="entry name" value="C2H2-TYPE DOMAIN-CONTAINING PROTEIN"/>
    <property type="match status" value="1"/>
</dbReference>
<evidence type="ECO:0000313" key="2">
    <source>
        <dbReference type="WBParaSite" id="nRc.2.0.1.t14537-RA"/>
    </source>
</evidence>
<keyword evidence="1" id="KW-1185">Reference proteome</keyword>
<dbReference type="PANTHER" id="PTHR33936">
    <property type="entry name" value="PROTEIN CBG17840"/>
    <property type="match status" value="1"/>
</dbReference>